<dbReference type="RefSeq" id="WP_027243081.1">
    <property type="nucleotide sequence ID" value="NZ_CP013796.1"/>
</dbReference>
<dbReference type="GO" id="GO:0032259">
    <property type="term" value="P:methylation"/>
    <property type="evidence" value="ECO:0007669"/>
    <property type="project" value="UniProtKB-KW"/>
</dbReference>
<dbReference type="GO" id="GO:0008168">
    <property type="term" value="F:methyltransferase activity"/>
    <property type="evidence" value="ECO:0007669"/>
    <property type="project" value="UniProtKB-KW"/>
</dbReference>
<reference evidence="1 2" key="1">
    <citation type="journal article" date="2014" name="Genome Announc.">
        <title>Comparative Genome Analysis of Two Isolates of the Fish Pathogen Piscirickettsia salmonis from Different Hosts Reveals Major Differences in Virulence-Associated Secretion Systems.</title>
        <authorList>
            <person name="Bohle H."/>
            <person name="Henriquez P."/>
            <person name="Grothusen H."/>
            <person name="Navas E."/>
            <person name="Sandoval A."/>
            <person name="Bustamante F."/>
            <person name="Bustos P."/>
            <person name="Mancilla M."/>
        </authorList>
    </citation>
    <scope>NUCLEOTIDE SEQUENCE [LARGE SCALE GENOMIC DNA]</scope>
    <source>
        <strain evidence="2">B1-32597</strain>
    </source>
</reference>
<dbReference type="AlphaFoldDB" id="A0A1L6TGC4"/>
<name>A0A1L6TGC4_PISSA</name>
<accession>A0A1L6TGC4</accession>
<gene>
    <name evidence="1" type="primary">ubiE</name>
    <name evidence="1" type="ORF">KU39_271</name>
</gene>
<protein>
    <submittedName>
        <fullName evidence="1">Methyltransferase UbiE</fullName>
    </submittedName>
</protein>
<keyword evidence="1" id="KW-0808">Transferase</keyword>
<keyword evidence="1" id="KW-0489">Methyltransferase</keyword>
<proteinExistence type="predicted"/>
<dbReference type="Proteomes" id="UP000029558">
    <property type="component" value="Chromosome"/>
</dbReference>
<evidence type="ECO:0000313" key="1">
    <source>
        <dbReference type="EMBL" id="ALB21455.1"/>
    </source>
</evidence>
<organism evidence="1 2">
    <name type="scientific">Piscirickettsia salmonis</name>
    <dbReference type="NCBI Taxonomy" id="1238"/>
    <lineage>
        <taxon>Bacteria</taxon>
        <taxon>Pseudomonadati</taxon>
        <taxon>Pseudomonadota</taxon>
        <taxon>Gammaproteobacteria</taxon>
        <taxon>Thiotrichales</taxon>
        <taxon>Piscirickettsiaceae</taxon>
        <taxon>Piscirickettsia</taxon>
    </lineage>
</organism>
<evidence type="ECO:0000313" key="2">
    <source>
        <dbReference type="Proteomes" id="UP000029558"/>
    </source>
</evidence>
<sequence length="149" mass="17098">MYIQNYTLVIKQILKQLKVGGTIICEEPDLSTNFCNPSHTAYDESLHLFRSLGKAKKMNFKIGAELHTLFIELGLKITDMQFFQPVLMDEERKRFMDLSIFSARNDCIEYGLISSARFDALIDSLKKLAADDGYYFAIARQTHISAIKF</sequence>
<dbReference type="EMBL" id="CP012508">
    <property type="protein sequence ID" value="ALB21455.1"/>
    <property type="molecule type" value="Genomic_DNA"/>
</dbReference>